<evidence type="ECO:0000313" key="3">
    <source>
        <dbReference type="EMBL" id="MBX29575.1"/>
    </source>
</evidence>
<keyword evidence="1" id="KW-1133">Transmembrane helix</keyword>
<feature type="domain" description="SAP" evidence="2">
    <location>
        <begin position="12"/>
        <end position="46"/>
    </location>
</feature>
<dbReference type="EMBL" id="GGEC01049103">
    <property type="protein sequence ID" value="MBX29587.1"/>
    <property type="molecule type" value="Transcribed_RNA"/>
</dbReference>
<dbReference type="Gene3D" id="1.10.720.30">
    <property type="entry name" value="SAP domain"/>
    <property type="match status" value="1"/>
</dbReference>
<dbReference type="GO" id="GO:0016874">
    <property type="term" value="F:ligase activity"/>
    <property type="evidence" value="ECO:0007669"/>
    <property type="project" value="UniProtKB-KW"/>
</dbReference>
<sequence>MDSVVASCKDKLAYFRIKELKDVLTELGLSKQGKKQDLVGRILAILSDERGNVFHCFPPLHTGTVFCLFYPFWLFSCRNSESKNCFSLLIIFSILDVMLRASKVEACEVDYVFKEQMCICMCLCILILMQVANFVIFVIHSHVIPCLPCS</sequence>
<feature type="transmembrane region" description="Helical" evidence="1">
    <location>
        <begin position="118"/>
        <end position="139"/>
    </location>
</feature>
<keyword evidence="1" id="KW-0472">Membrane</keyword>
<proteinExistence type="predicted"/>
<protein>
    <submittedName>
        <fullName evidence="4">E3 SUMO-protein ligase SIZ1-like isoform X1</fullName>
    </submittedName>
</protein>
<name>A0A2P2MH78_RHIMU</name>
<dbReference type="EMBL" id="GGEC01049091">
    <property type="protein sequence ID" value="MBX29575.1"/>
    <property type="molecule type" value="Transcribed_RNA"/>
</dbReference>
<dbReference type="InterPro" id="IPR036361">
    <property type="entry name" value="SAP_dom_sf"/>
</dbReference>
<organism evidence="3">
    <name type="scientific">Rhizophora mucronata</name>
    <name type="common">Asiatic mangrove</name>
    <dbReference type="NCBI Taxonomy" id="61149"/>
    <lineage>
        <taxon>Eukaryota</taxon>
        <taxon>Viridiplantae</taxon>
        <taxon>Streptophyta</taxon>
        <taxon>Embryophyta</taxon>
        <taxon>Tracheophyta</taxon>
        <taxon>Spermatophyta</taxon>
        <taxon>Magnoliopsida</taxon>
        <taxon>eudicotyledons</taxon>
        <taxon>Gunneridae</taxon>
        <taxon>Pentapetalae</taxon>
        <taxon>rosids</taxon>
        <taxon>fabids</taxon>
        <taxon>Malpighiales</taxon>
        <taxon>Rhizophoraceae</taxon>
        <taxon>Rhizophora</taxon>
    </lineage>
</organism>
<keyword evidence="4" id="KW-0436">Ligase</keyword>
<evidence type="ECO:0000313" key="4">
    <source>
        <dbReference type="EMBL" id="MBX29587.1"/>
    </source>
</evidence>
<dbReference type="Pfam" id="PF02037">
    <property type="entry name" value="SAP"/>
    <property type="match status" value="1"/>
</dbReference>
<dbReference type="SMART" id="SM00513">
    <property type="entry name" value="SAP"/>
    <property type="match status" value="1"/>
</dbReference>
<dbReference type="InterPro" id="IPR003034">
    <property type="entry name" value="SAP_dom"/>
</dbReference>
<keyword evidence="1" id="KW-0812">Transmembrane</keyword>
<dbReference type="FunFam" id="1.10.720.30:FF:000027">
    <property type="entry name" value="E3 SUMO-protein ligase SIZ1"/>
    <property type="match status" value="1"/>
</dbReference>
<dbReference type="PROSITE" id="PS50800">
    <property type="entry name" value="SAP"/>
    <property type="match status" value="1"/>
</dbReference>
<dbReference type="SUPFAM" id="SSF68906">
    <property type="entry name" value="SAP domain"/>
    <property type="match status" value="1"/>
</dbReference>
<evidence type="ECO:0000256" key="1">
    <source>
        <dbReference type="SAM" id="Phobius"/>
    </source>
</evidence>
<accession>A0A2P2MH78</accession>
<dbReference type="AlphaFoldDB" id="A0A2P2MH78"/>
<evidence type="ECO:0000259" key="2">
    <source>
        <dbReference type="PROSITE" id="PS50800"/>
    </source>
</evidence>
<reference evidence="3" key="1">
    <citation type="submission" date="2018-02" db="EMBL/GenBank/DDBJ databases">
        <title>Rhizophora mucronata_Transcriptome.</title>
        <authorList>
            <person name="Meera S.P."/>
            <person name="Sreeshan A."/>
            <person name="Augustine A."/>
        </authorList>
    </citation>
    <scope>NUCLEOTIDE SEQUENCE</scope>
    <source>
        <tissue evidence="3">Leaf</tissue>
    </source>
</reference>